<comment type="caution">
    <text evidence="1">The sequence shown here is derived from an EMBL/GenBank/DDBJ whole genome shotgun (WGS) entry which is preliminary data.</text>
</comment>
<protein>
    <submittedName>
        <fullName evidence="1">Uncharacterized protein</fullName>
    </submittedName>
</protein>
<reference evidence="1 2" key="1">
    <citation type="submission" date="2016-07" db="EMBL/GenBank/DDBJ databases">
        <title>Pervasive Adenine N6-methylation of Active Genes in Fungi.</title>
        <authorList>
            <consortium name="DOE Joint Genome Institute"/>
            <person name="Mondo S.J."/>
            <person name="Dannebaum R.O."/>
            <person name="Kuo R.C."/>
            <person name="Labutti K."/>
            <person name="Haridas S."/>
            <person name="Kuo A."/>
            <person name="Salamov A."/>
            <person name="Ahrendt S.R."/>
            <person name="Lipzen A."/>
            <person name="Sullivan W."/>
            <person name="Andreopoulos W.B."/>
            <person name="Clum A."/>
            <person name="Lindquist E."/>
            <person name="Daum C."/>
            <person name="Ramamoorthy G.K."/>
            <person name="Gryganskyi A."/>
            <person name="Culley D."/>
            <person name="Magnuson J.K."/>
            <person name="James T.Y."/>
            <person name="O'Malley M.A."/>
            <person name="Stajich J.E."/>
            <person name="Spatafora J.W."/>
            <person name="Visel A."/>
            <person name="Grigoriev I.V."/>
        </authorList>
    </citation>
    <scope>NUCLEOTIDE SEQUENCE [LARGE SCALE GENOMIC DNA]</scope>
    <source>
        <strain evidence="1 2">NRRL 3301</strain>
    </source>
</reference>
<dbReference type="AlphaFoldDB" id="A0A1X2G6A4"/>
<sequence>MTVSIPRWIAYCCQRRLRLLQRQQFFFCRPCKKPLMFWTVELVHSFARQPPSLSYPYPLIFPFVLLNIQLDDSILKEKRGY</sequence>
<organism evidence="1 2">
    <name type="scientific">Hesseltinella vesiculosa</name>
    <dbReference type="NCBI Taxonomy" id="101127"/>
    <lineage>
        <taxon>Eukaryota</taxon>
        <taxon>Fungi</taxon>
        <taxon>Fungi incertae sedis</taxon>
        <taxon>Mucoromycota</taxon>
        <taxon>Mucoromycotina</taxon>
        <taxon>Mucoromycetes</taxon>
        <taxon>Mucorales</taxon>
        <taxon>Cunninghamellaceae</taxon>
        <taxon>Hesseltinella</taxon>
    </lineage>
</organism>
<dbReference type="Proteomes" id="UP000242146">
    <property type="component" value="Unassembled WGS sequence"/>
</dbReference>
<evidence type="ECO:0000313" key="1">
    <source>
        <dbReference type="EMBL" id="ORX45325.1"/>
    </source>
</evidence>
<accession>A0A1X2G6A4</accession>
<name>A0A1X2G6A4_9FUNG</name>
<evidence type="ECO:0000313" key="2">
    <source>
        <dbReference type="Proteomes" id="UP000242146"/>
    </source>
</evidence>
<proteinExistence type="predicted"/>
<keyword evidence="2" id="KW-1185">Reference proteome</keyword>
<gene>
    <name evidence="1" type="ORF">DM01DRAFT_1174499</name>
</gene>
<dbReference type="EMBL" id="MCGT01000043">
    <property type="protein sequence ID" value="ORX45325.1"/>
    <property type="molecule type" value="Genomic_DNA"/>
</dbReference>